<evidence type="ECO:0000313" key="10">
    <source>
        <dbReference type="Proteomes" id="UP001596071"/>
    </source>
</evidence>
<keyword evidence="3 6" id="KW-0731">Sigma factor</keyword>
<evidence type="ECO:0000259" key="7">
    <source>
        <dbReference type="Pfam" id="PF04542"/>
    </source>
</evidence>
<gene>
    <name evidence="9" type="ORF">ACFPTP_00545</name>
</gene>
<dbReference type="Pfam" id="PF04542">
    <property type="entry name" value="Sigma70_r2"/>
    <property type="match status" value="1"/>
</dbReference>
<keyword evidence="10" id="KW-1185">Reference proteome</keyword>
<dbReference type="NCBIfam" id="TIGR02937">
    <property type="entry name" value="sigma70-ECF"/>
    <property type="match status" value="1"/>
</dbReference>
<dbReference type="PROSITE" id="PS01063">
    <property type="entry name" value="SIGMA70_ECF"/>
    <property type="match status" value="1"/>
</dbReference>
<keyword evidence="5 6" id="KW-0804">Transcription</keyword>
<sequence>MKHDEKGPNDTSIEEICRTTWKPLYQFIYYKVQNREEAQEITQETYIKAIPYLQKGRIDSAKHMSFLKTVALNLIRDSWRMKQRRGTPLHLDSITTPEAAVEDETRLSDERFLIEKALGQLNDEQRNVIELRILKGYSTAETAKLMGKTDGNIRVMQHRALQALAAIMKGFQGMGGMNNEE</sequence>
<evidence type="ECO:0000256" key="3">
    <source>
        <dbReference type="ARBA" id="ARBA00023082"/>
    </source>
</evidence>
<feature type="domain" description="RNA polymerase sigma factor 70 region 4 type 2" evidence="8">
    <location>
        <begin position="113"/>
        <end position="164"/>
    </location>
</feature>
<proteinExistence type="inferred from homology"/>
<dbReference type="InterPro" id="IPR014284">
    <property type="entry name" value="RNA_pol_sigma-70_dom"/>
</dbReference>
<keyword evidence="2 6" id="KW-0805">Transcription regulation</keyword>
<evidence type="ECO:0000313" key="9">
    <source>
        <dbReference type="EMBL" id="MFC5601753.1"/>
    </source>
</evidence>
<keyword evidence="4 6" id="KW-0238">DNA-binding</keyword>
<dbReference type="PANTHER" id="PTHR43133:SF57">
    <property type="entry name" value="RNA POLYMERASE SIGMA-70 FACTOR"/>
    <property type="match status" value="1"/>
</dbReference>
<evidence type="ECO:0000256" key="2">
    <source>
        <dbReference type="ARBA" id="ARBA00023015"/>
    </source>
</evidence>
<reference evidence="10" key="1">
    <citation type="journal article" date="2019" name="Int. J. Syst. Evol. Microbiol.">
        <title>The Global Catalogue of Microorganisms (GCM) 10K type strain sequencing project: providing services to taxonomists for standard genome sequencing and annotation.</title>
        <authorList>
            <consortium name="The Broad Institute Genomics Platform"/>
            <consortium name="The Broad Institute Genome Sequencing Center for Infectious Disease"/>
            <person name="Wu L."/>
            <person name="Ma J."/>
        </authorList>
    </citation>
    <scope>NUCLEOTIDE SEQUENCE [LARGE SCALE GENOMIC DNA]</scope>
    <source>
        <strain evidence="10">KACC 11299</strain>
    </source>
</reference>
<dbReference type="InterPro" id="IPR013325">
    <property type="entry name" value="RNA_pol_sigma_r2"/>
</dbReference>
<dbReference type="InterPro" id="IPR013249">
    <property type="entry name" value="RNA_pol_sigma70_r4_t2"/>
</dbReference>
<evidence type="ECO:0000259" key="8">
    <source>
        <dbReference type="Pfam" id="PF08281"/>
    </source>
</evidence>
<protein>
    <recommendedName>
        <fullName evidence="6">RNA polymerase sigma factor</fullName>
    </recommendedName>
</protein>
<name>A0ABW0TTG6_9BACL</name>
<comment type="similarity">
    <text evidence="1 6">Belongs to the sigma-70 factor family. ECF subfamily.</text>
</comment>
<dbReference type="SUPFAM" id="SSF88659">
    <property type="entry name" value="Sigma3 and sigma4 domains of RNA polymerase sigma factors"/>
    <property type="match status" value="1"/>
</dbReference>
<dbReference type="PANTHER" id="PTHR43133">
    <property type="entry name" value="RNA POLYMERASE ECF-TYPE SIGMA FACTO"/>
    <property type="match status" value="1"/>
</dbReference>
<dbReference type="SUPFAM" id="SSF88946">
    <property type="entry name" value="Sigma2 domain of RNA polymerase sigma factors"/>
    <property type="match status" value="1"/>
</dbReference>
<dbReference type="InterPro" id="IPR013324">
    <property type="entry name" value="RNA_pol_sigma_r3/r4-like"/>
</dbReference>
<comment type="caution">
    <text evidence="9">The sequence shown here is derived from an EMBL/GenBank/DDBJ whole genome shotgun (WGS) entry which is preliminary data.</text>
</comment>
<feature type="domain" description="RNA polymerase sigma-70 region 2" evidence="7">
    <location>
        <begin position="24"/>
        <end position="85"/>
    </location>
</feature>
<organism evidence="9 10">
    <name type="scientific">Sporosarcina koreensis</name>
    <dbReference type="NCBI Taxonomy" id="334735"/>
    <lineage>
        <taxon>Bacteria</taxon>
        <taxon>Bacillati</taxon>
        <taxon>Bacillota</taxon>
        <taxon>Bacilli</taxon>
        <taxon>Bacillales</taxon>
        <taxon>Caryophanaceae</taxon>
        <taxon>Sporosarcina</taxon>
    </lineage>
</organism>
<dbReference type="Proteomes" id="UP001596071">
    <property type="component" value="Unassembled WGS sequence"/>
</dbReference>
<dbReference type="InterPro" id="IPR007627">
    <property type="entry name" value="RNA_pol_sigma70_r2"/>
</dbReference>
<dbReference type="InterPro" id="IPR039425">
    <property type="entry name" value="RNA_pol_sigma-70-like"/>
</dbReference>
<evidence type="ECO:0000256" key="4">
    <source>
        <dbReference type="ARBA" id="ARBA00023125"/>
    </source>
</evidence>
<accession>A0ABW0TTG6</accession>
<dbReference type="InterPro" id="IPR036388">
    <property type="entry name" value="WH-like_DNA-bd_sf"/>
</dbReference>
<evidence type="ECO:0000256" key="6">
    <source>
        <dbReference type="RuleBase" id="RU000716"/>
    </source>
</evidence>
<dbReference type="Gene3D" id="1.10.1740.10">
    <property type="match status" value="1"/>
</dbReference>
<dbReference type="RefSeq" id="WP_381441400.1">
    <property type="nucleotide sequence ID" value="NZ_JBHSNP010000002.1"/>
</dbReference>
<dbReference type="Gene3D" id="1.10.10.10">
    <property type="entry name" value="Winged helix-like DNA-binding domain superfamily/Winged helix DNA-binding domain"/>
    <property type="match status" value="1"/>
</dbReference>
<dbReference type="Pfam" id="PF08281">
    <property type="entry name" value="Sigma70_r4_2"/>
    <property type="match status" value="1"/>
</dbReference>
<evidence type="ECO:0000256" key="1">
    <source>
        <dbReference type="ARBA" id="ARBA00010641"/>
    </source>
</evidence>
<dbReference type="InterPro" id="IPR000838">
    <property type="entry name" value="RNA_pol_sigma70_ECF_CS"/>
</dbReference>
<dbReference type="CDD" id="cd06171">
    <property type="entry name" value="Sigma70_r4"/>
    <property type="match status" value="1"/>
</dbReference>
<evidence type="ECO:0000256" key="5">
    <source>
        <dbReference type="ARBA" id="ARBA00023163"/>
    </source>
</evidence>
<dbReference type="EMBL" id="JBHSNP010000002">
    <property type="protein sequence ID" value="MFC5601753.1"/>
    <property type="molecule type" value="Genomic_DNA"/>
</dbReference>